<accession>A0A1D2QPM3</accession>
<evidence type="ECO:0000313" key="1">
    <source>
        <dbReference type="EMBL" id="ODS23538.1"/>
    </source>
</evidence>
<name>A0A1D2QPM3_9GAMM</name>
<dbReference type="Proteomes" id="UP000242502">
    <property type="component" value="Unassembled WGS sequence"/>
</dbReference>
<dbReference type="PROSITE" id="PS00018">
    <property type="entry name" value="EF_HAND_1"/>
    <property type="match status" value="1"/>
</dbReference>
<proteinExistence type="predicted"/>
<dbReference type="InterPro" id="IPR018247">
    <property type="entry name" value="EF_Hand_1_Ca_BS"/>
</dbReference>
<reference evidence="1 2" key="1">
    <citation type="journal article" date="2016" name="Appl. Environ. Microbiol.">
        <title>Lack of Overt Genome Reduction in the Bryostatin-Producing Bryozoan Symbiont "Candidatus Endobugula sertula".</title>
        <authorList>
            <person name="Miller I.J."/>
            <person name="Vanee N."/>
            <person name="Fong S.S."/>
            <person name="Lim-Fong G.E."/>
            <person name="Kwan J.C."/>
        </authorList>
    </citation>
    <scope>NUCLEOTIDE SEQUENCE [LARGE SCALE GENOMIC DNA]</scope>
    <source>
        <strain evidence="1">AB1-4</strain>
    </source>
</reference>
<sequence>MLNDDRPPNKAEAFNQLVTSLTELLELKNKTTDGNVLAEYLLTGNKSPFAADFALSEFYEKDPVLTSQIILKVEEVAKNNDIDTNKDISKKDIRLIYYRIINHCFKNNIRSNFDEVEKQVLSLLILSKDNLL</sequence>
<gene>
    <name evidence="1" type="ORF">AB835_08525</name>
</gene>
<dbReference type="AlphaFoldDB" id="A0A1D2QPM3"/>
<comment type="caution">
    <text evidence="1">The sequence shown here is derived from an EMBL/GenBank/DDBJ whole genome shotgun (WGS) entry which is preliminary data.</text>
</comment>
<dbReference type="EMBL" id="MDLC01000026">
    <property type="protein sequence ID" value="ODS23538.1"/>
    <property type="molecule type" value="Genomic_DNA"/>
</dbReference>
<evidence type="ECO:0000313" key="2">
    <source>
        <dbReference type="Proteomes" id="UP000242502"/>
    </source>
</evidence>
<organism evidence="1 2">
    <name type="scientific">Candidatus Endobugula sertula</name>
    <name type="common">Bugula neritina bacterial symbiont</name>
    <dbReference type="NCBI Taxonomy" id="62101"/>
    <lineage>
        <taxon>Bacteria</taxon>
        <taxon>Pseudomonadati</taxon>
        <taxon>Pseudomonadota</taxon>
        <taxon>Gammaproteobacteria</taxon>
        <taxon>Cellvibrionales</taxon>
        <taxon>Cellvibrionaceae</taxon>
        <taxon>Candidatus Endobugula</taxon>
    </lineage>
</organism>
<protein>
    <submittedName>
        <fullName evidence="1">Uncharacterized protein</fullName>
    </submittedName>
</protein>
<dbReference type="STRING" id="62101.AB835_08525"/>